<dbReference type="InterPro" id="IPR011009">
    <property type="entry name" value="Kinase-like_dom_sf"/>
</dbReference>
<accession>A0A9D2MRM8</accession>
<feature type="domain" description="Protein kinase" evidence="9">
    <location>
        <begin position="13"/>
        <end position="253"/>
    </location>
</feature>
<feature type="compositionally biased region" description="Basic and acidic residues" evidence="7">
    <location>
        <begin position="384"/>
        <end position="396"/>
    </location>
</feature>
<feature type="transmembrane region" description="Helical" evidence="8">
    <location>
        <begin position="305"/>
        <end position="329"/>
    </location>
</feature>
<gene>
    <name evidence="10" type="ORF">H9763_05620</name>
</gene>
<keyword evidence="10" id="KW-0723">Serine/threonine-protein kinase</keyword>
<dbReference type="PROSITE" id="PS00107">
    <property type="entry name" value="PROTEIN_KINASE_ATP"/>
    <property type="match status" value="1"/>
</dbReference>
<evidence type="ECO:0000256" key="8">
    <source>
        <dbReference type="SAM" id="Phobius"/>
    </source>
</evidence>
<keyword evidence="8" id="KW-0472">Membrane</keyword>
<evidence type="ECO:0000259" key="9">
    <source>
        <dbReference type="PROSITE" id="PS50011"/>
    </source>
</evidence>
<reference evidence="10" key="1">
    <citation type="journal article" date="2021" name="PeerJ">
        <title>Extensive microbial diversity within the chicken gut microbiome revealed by metagenomics and culture.</title>
        <authorList>
            <person name="Gilroy R."/>
            <person name="Ravi A."/>
            <person name="Getino M."/>
            <person name="Pursley I."/>
            <person name="Horton D.L."/>
            <person name="Alikhan N.F."/>
            <person name="Baker D."/>
            <person name="Gharbi K."/>
            <person name="Hall N."/>
            <person name="Watson M."/>
            <person name="Adriaenssens E.M."/>
            <person name="Foster-Nyarko E."/>
            <person name="Jarju S."/>
            <person name="Secka A."/>
            <person name="Antonio M."/>
            <person name="Oren A."/>
            <person name="Chaudhuri R.R."/>
            <person name="La Ragione R."/>
            <person name="Hildebrand F."/>
            <person name="Pallen M.J."/>
        </authorList>
    </citation>
    <scope>NUCLEOTIDE SEQUENCE</scope>
    <source>
        <strain evidence="10">USAMLcec3-2134</strain>
    </source>
</reference>
<evidence type="ECO:0000256" key="6">
    <source>
        <dbReference type="PROSITE-ProRule" id="PRU10141"/>
    </source>
</evidence>
<dbReference type="GO" id="GO:0004674">
    <property type="term" value="F:protein serine/threonine kinase activity"/>
    <property type="evidence" value="ECO:0007669"/>
    <property type="project" value="UniProtKB-KW"/>
</dbReference>
<dbReference type="PANTHER" id="PTHR43289">
    <property type="entry name" value="MITOGEN-ACTIVATED PROTEIN KINASE KINASE KINASE 20-RELATED"/>
    <property type="match status" value="1"/>
</dbReference>
<dbReference type="PROSITE" id="PS50011">
    <property type="entry name" value="PROTEIN_KINASE_DOM"/>
    <property type="match status" value="1"/>
</dbReference>
<evidence type="ECO:0000313" key="11">
    <source>
        <dbReference type="Proteomes" id="UP000886883"/>
    </source>
</evidence>
<dbReference type="InterPro" id="IPR017441">
    <property type="entry name" value="Protein_kinase_ATP_BS"/>
</dbReference>
<feature type="binding site" evidence="6">
    <location>
        <position position="42"/>
    </location>
    <ligand>
        <name>ATP</name>
        <dbReference type="ChEBI" id="CHEBI:30616"/>
    </ligand>
</feature>
<comment type="caution">
    <text evidence="10">The sequence shown here is derived from an EMBL/GenBank/DDBJ whole genome shotgun (WGS) entry which is preliminary data.</text>
</comment>
<dbReference type="SMART" id="SM00220">
    <property type="entry name" value="S_TKc"/>
    <property type="match status" value="1"/>
</dbReference>
<organism evidence="10 11">
    <name type="scientific">Candidatus Eisenbergiella merdigallinarum</name>
    <dbReference type="NCBI Taxonomy" id="2838552"/>
    <lineage>
        <taxon>Bacteria</taxon>
        <taxon>Bacillati</taxon>
        <taxon>Bacillota</taxon>
        <taxon>Clostridia</taxon>
        <taxon>Lachnospirales</taxon>
        <taxon>Lachnospiraceae</taxon>
        <taxon>Eisenbergiella</taxon>
    </lineage>
</organism>
<keyword evidence="8" id="KW-1133">Transmembrane helix</keyword>
<protein>
    <recommendedName>
        <fullName evidence="1">non-specific serine/threonine protein kinase</fullName>
        <ecNumber evidence="1">2.7.11.1</ecNumber>
    </recommendedName>
</protein>
<keyword evidence="5 6" id="KW-0067">ATP-binding</keyword>
<feature type="transmembrane region" description="Helical" evidence="8">
    <location>
        <begin position="270"/>
        <end position="293"/>
    </location>
</feature>
<evidence type="ECO:0000256" key="2">
    <source>
        <dbReference type="ARBA" id="ARBA00022679"/>
    </source>
</evidence>
<keyword evidence="3 6" id="KW-0547">Nucleotide-binding</keyword>
<dbReference type="EMBL" id="DWXE01000020">
    <property type="protein sequence ID" value="HJB90933.1"/>
    <property type="molecule type" value="Genomic_DNA"/>
</dbReference>
<evidence type="ECO:0000256" key="7">
    <source>
        <dbReference type="SAM" id="MobiDB-lite"/>
    </source>
</evidence>
<evidence type="ECO:0000256" key="1">
    <source>
        <dbReference type="ARBA" id="ARBA00012513"/>
    </source>
</evidence>
<evidence type="ECO:0000256" key="3">
    <source>
        <dbReference type="ARBA" id="ARBA00022741"/>
    </source>
</evidence>
<dbReference type="PANTHER" id="PTHR43289:SF6">
    <property type="entry name" value="SERINE_THREONINE-PROTEIN KINASE NEKL-3"/>
    <property type="match status" value="1"/>
</dbReference>
<reference evidence="10" key="2">
    <citation type="submission" date="2021-04" db="EMBL/GenBank/DDBJ databases">
        <authorList>
            <person name="Gilroy R."/>
        </authorList>
    </citation>
    <scope>NUCLEOTIDE SEQUENCE</scope>
    <source>
        <strain evidence="10">USAMLcec3-2134</strain>
    </source>
</reference>
<keyword evidence="8" id="KW-0812">Transmembrane</keyword>
<feature type="region of interest" description="Disordered" evidence="7">
    <location>
        <begin position="375"/>
        <end position="401"/>
    </location>
</feature>
<evidence type="ECO:0000313" key="10">
    <source>
        <dbReference type="EMBL" id="HJB90933.1"/>
    </source>
</evidence>
<dbReference type="Gene3D" id="1.10.510.10">
    <property type="entry name" value="Transferase(Phosphotransferase) domain 1"/>
    <property type="match status" value="1"/>
</dbReference>
<dbReference type="GO" id="GO:0005524">
    <property type="term" value="F:ATP binding"/>
    <property type="evidence" value="ECO:0007669"/>
    <property type="project" value="UniProtKB-UniRule"/>
</dbReference>
<evidence type="ECO:0000256" key="4">
    <source>
        <dbReference type="ARBA" id="ARBA00022777"/>
    </source>
</evidence>
<sequence length="472" mass="51431">MKGGAGKRIGEKYEVLEELGKGGGGTVYRVMDIRLEKVWAAKRISRREPGTEEQVLARLEKSAFPRIVDVVEEEDGRYLIMDWVEGETLEKRLKRDGAFSPTEAVRIGIGLCLALEELHGMQPPLLYLDCKPSNIMLDRDGKLWLVDFGSAVESGEPGASPVAASPGYAAPEQLFGGEGRRSADVRSDVFGLGRTLYAMLSGRNLIRPSDAACRLEDCGLPEGRGLARIVDRCTQTDPDRRFQTVRAVREALTAWEENPEKGEGRLLRKAAGWAGMAAGLCATAGSGLWFYHLAAETGTDWRRKLLFLAVFAAAACLTAAWEKACAALIRPPSPFCEPLQSVLRTEKKAGRWLLAWPAAVLLCAALLSGQAQGAGRDVAGEGEGGSKEGESKEGERPPTAALPVELRDGRMRKLLVRSNAPLRADEPVYLKLDPSAFEAGKTFVIRVTAREQGEGEEMSWTLLYCPQEGEEE</sequence>
<dbReference type="Proteomes" id="UP000886883">
    <property type="component" value="Unassembled WGS sequence"/>
</dbReference>
<dbReference type="CDD" id="cd14014">
    <property type="entry name" value="STKc_PknB_like"/>
    <property type="match status" value="1"/>
</dbReference>
<dbReference type="Pfam" id="PF00069">
    <property type="entry name" value="Pkinase"/>
    <property type="match status" value="1"/>
</dbReference>
<keyword evidence="4 10" id="KW-0418">Kinase</keyword>
<name>A0A9D2MRM8_9FIRM</name>
<dbReference type="AlphaFoldDB" id="A0A9D2MRM8"/>
<dbReference type="EC" id="2.7.11.1" evidence="1"/>
<evidence type="ECO:0000256" key="5">
    <source>
        <dbReference type="ARBA" id="ARBA00022840"/>
    </source>
</evidence>
<dbReference type="InterPro" id="IPR000719">
    <property type="entry name" value="Prot_kinase_dom"/>
</dbReference>
<proteinExistence type="predicted"/>
<dbReference type="SUPFAM" id="SSF56112">
    <property type="entry name" value="Protein kinase-like (PK-like)"/>
    <property type="match status" value="1"/>
</dbReference>
<keyword evidence="2" id="KW-0808">Transferase</keyword>